<dbReference type="Proteomes" id="UP000250235">
    <property type="component" value="Unassembled WGS sequence"/>
</dbReference>
<dbReference type="AlphaFoldDB" id="A0A2Z6ZYR8"/>
<sequence>MMAMIQKQQEQEEQELEKGLSSGDDEPFEPSVPRNLPLEKEHSSSFKAAHPPTTDLSTSLTTLYLVVPHTTQEAQCSRTGDLSTW</sequence>
<name>A0A2Z6ZYR8_9LAMI</name>
<proteinExistence type="predicted"/>
<keyword evidence="3" id="KW-1185">Reference proteome</keyword>
<feature type="region of interest" description="Disordered" evidence="1">
    <location>
        <begin position="1"/>
        <end position="57"/>
    </location>
</feature>
<evidence type="ECO:0000313" key="3">
    <source>
        <dbReference type="Proteomes" id="UP000250235"/>
    </source>
</evidence>
<dbReference type="EMBL" id="KV021385">
    <property type="protein sequence ID" value="KZV14201.1"/>
    <property type="molecule type" value="Genomic_DNA"/>
</dbReference>
<evidence type="ECO:0000313" key="2">
    <source>
        <dbReference type="EMBL" id="KZV14201.1"/>
    </source>
</evidence>
<accession>A0A2Z6ZYR8</accession>
<organism evidence="2 3">
    <name type="scientific">Dorcoceras hygrometricum</name>
    <dbReference type="NCBI Taxonomy" id="472368"/>
    <lineage>
        <taxon>Eukaryota</taxon>
        <taxon>Viridiplantae</taxon>
        <taxon>Streptophyta</taxon>
        <taxon>Embryophyta</taxon>
        <taxon>Tracheophyta</taxon>
        <taxon>Spermatophyta</taxon>
        <taxon>Magnoliopsida</taxon>
        <taxon>eudicotyledons</taxon>
        <taxon>Gunneridae</taxon>
        <taxon>Pentapetalae</taxon>
        <taxon>asterids</taxon>
        <taxon>lamiids</taxon>
        <taxon>Lamiales</taxon>
        <taxon>Gesneriaceae</taxon>
        <taxon>Didymocarpoideae</taxon>
        <taxon>Trichosporeae</taxon>
        <taxon>Loxocarpinae</taxon>
        <taxon>Dorcoceras</taxon>
    </lineage>
</organism>
<gene>
    <name evidence="2" type="ORF">F511_44226</name>
</gene>
<reference evidence="2 3" key="1">
    <citation type="journal article" date="2015" name="Proc. Natl. Acad. Sci. U.S.A.">
        <title>The resurrection genome of Boea hygrometrica: A blueprint for survival of dehydration.</title>
        <authorList>
            <person name="Xiao L."/>
            <person name="Yang G."/>
            <person name="Zhang L."/>
            <person name="Yang X."/>
            <person name="Zhao S."/>
            <person name="Ji Z."/>
            <person name="Zhou Q."/>
            <person name="Hu M."/>
            <person name="Wang Y."/>
            <person name="Chen M."/>
            <person name="Xu Y."/>
            <person name="Jin H."/>
            <person name="Xiao X."/>
            <person name="Hu G."/>
            <person name="Bao F."/>
            <person name="Hu Y."/>
            <person name="Wan P."/>
            <person name="Li L."/>
            <person name="Deng X."/>
            <person name="Kuang T."/>
            <person name="Xiang C."/>
            <person name="Zhu J.K."/>
            <person name="Oliver M.J."/>
            <person name="He Y."/>
        </authorList>
    </citation>
    <scope>NUCLEOTIDE SEQUENCE [LARGE SCALE GENOMIC DNA]</scope>
    <source>
        <strain evidence="3">cv. XS01</strain>
    </source>
</reference>
<evidence type="ECO:0000256" key="1">
    <source>
        <dbReference type="SAM" id="MobiDB-lite"/>
    </source>
</evidence>
<protein>
    <submittedName>
        <fullName evidence="2">Uncharacterized protein</fullName>
    </submittedName>
</protein>